<feature type="signal peptide" evidence="13">
    <location>
        <begin position="1"/>
        <end position="27"/>
    </location>
</feature>
<dbReference type="Proteomes" id="UP000217785">
    <property type="component" value="Unassembled WGS sequence"/>
</dbReference>
<dbReference type="Gene3D" id="3.30.450.20">
    <property type="entry name" value="PAS domain"/>
    <property type="match status" value="2"/>
</dbReference>
<dbReference type="AlphaFoldDB" id="A0A292YPF9"/>
<keyword evidence="13" id="KW-0732">Signal</keyword>
<dbReference type="SMART" id="SM00283">
    <property type="entry name" value="MA"/>
    <property type="match status" value="1"/>
</dbReference>
<keyword evidence="11" id="KW-0175">Coiled coil</keyword>
<keyword evidence="17" id="KW-1185">Reference proteome</keyword>
<sequence length="649" mass="70011">MRFRFTIKNKLSLSFASILLVPSIAIGALSYETAKNKVRDQMLKSADENIRILNQTVDQIVESKRQDISLLAQQVAVDGKPESMEIIRRFQGLHPELELSYLGTETGAMFTFPNSKMPDGYDPRKKEWYQEAIKQKDKVIITSPEVSTSTGNMVIRIAKATQDGKGVVATNLNLQKLGEMVKGVKIGEEGYVVVYDKNKKYVIHPTAKPGTEANGEWMDKVYGQDSGSFSYLLDGQSKEMVFVTNKLTGWKISGTMYTDEISNEARPIFYRTLLVIAIAVMAGAALMYFIVRSITRPLAALTSASEKISEGYLNERIDVNSRDELGQLGLSFNKMADSLRTVLVEVNQTATQLAASAEELSASADQTSKATEQIASTIQEVAYGTEQQVQSVEQSVRTVNEMSTGIQQIAVNAQNVSATAIEASGISADGVQAIQTAIRQMESIHQTVTSLAQVVTELGDRSQEIGQIVGVITGIAEQTNLLALNAAIEAARAGEHGRGFAVVADEVRKLAEQSAQSAQQIGQLIATIQDETSKAVQSMDSATKEVAAGIGVVNAAGTSFEQIQNSVDTVVDQIQHVSAASQQMSVGAQQVVKAIDSIEEVTETTAAGAQNVSAAAEEQLASMEEITASASALTNMAEELQKLVQKFKL</sequence>
<evidence type="ECO:0000256" key="11">
    <source>
        <dbReference type="SAM" id="Coils"/>
    </source>
</evidence>
<dbReference type="GO" id="GO:0007165">
    <property type="term" value="P:signal transduction"/>
    <property type="evidence" value="ECO:0007669"/>
    <property type="project" value="UniProtKB-KW"/>
</dbReference>
<evidence type="ECO:0000256" key="2">
    <source>
        <dbReference type="ARBA" id="ARBA00022475"/>
    </source>
</evidence>
<dbReference type="CDD" id="cd06225">
    <property type="entry name" value="HAMP"/>
    <property type="match status" value="1"/>
</dbReference>
<dbReference type="RefSeq" id="WP_096181988.1">
    <property type="nucleotide sequence ID" value="NZ_BDUF01000053.1"/>
</dbReference>
<dbReference type="InterPro" id="IPR004089">
    <property type="entry name" value="MCPsignal_dom"/>
</dbReference>
<dbReference type="CDD" id="cd11386">
    <property type="entry name" value="MCP_signal"/>
    <property type="match status" value="1"/>
</dbReference>
<keyword evidence="5 12" id="KW-0812">Transmembrane</keyword>
<dbReference type="OrthoDB" id="2379189at2"/>
<evidence type="ECO:0000256" key="4">
    <source>
        <dbReference type="ARBA" id="ARBA00022500"/>
    </source>
</evidence>
<comment type="subcellular location">
    <subcellularLocation>
        <location evidence="1">Cell membrane</location>
        <topology evidence="1">Multi-pass membrane protein</topology>
    </subcellularLocation>
</comment>
<dbReference type="Pfam" id="PF00015">
    <property type="entry name" value="MCPsignal"/>
    <property type="match status" value="1"/>
</dbReference>
<keyword evidence="2" id="KW-1003">Cell membrane</keyword>
<dbReference type="InterPro" id="IPR029151">
    <property type="entry name" value="Sensor-like_sf"/>
</dbReference>
<evidence type="ECO:0000256" key="7">
    <source>
        <dbReference type="ARBA" id="ARBA00023136"/>
    </source>
</evidence>
<name>A0A292YPF9_9BACL</name>
<evidence type="ECO:0000256" key="8">
    <source>
        <dbReference type="ARBA" id="ARBA00023224"/>
    </source>
</evidence>
<evidence type="ECO:0000256" key="9">
    <source>
        <dbReference type="ARBA" id="ARBA00029447"/>
    </source>
</evidence>
<evidence type="ECO:0000313" key="17">
    <source>
        <dbReference type="Proteomes" id="UP000217785"/>
    </source>
</evidence>
<keyword evidence="6 12" id="KW-1133">Transmembrane helix</keyword>
<dbReference type="SUPFAM" id="SSF58104">
    <property type="entry name" value="Methyl-accepting chemotaxis protein (MCP) signaling domain"/>
    <property type="match status" value="1"/>
</dbReference>
<evidence type="ECO:0000256" key="10">
    <source>
        <dbReference type="PROSITE-ProRule" id="PRU00284"/>
    </source>
</evidence>
<evidence type="ECO:0000256" key="6">
    <source>
        <dbReference type="ARBA" id="ARBA00022989"/>
    </source>
</evidence>
<evidence type="ECO:0000256" key="13">
    <source>
        <dbReference type="SAM" id="SignalP"/>
    </source>
</evidence>
<keyword evidence="4" id="KW-0145">Chemotaxis</keyword>
<dbReference type="SMART" id="SM00304">
    <property type="entry name" value="HAMP"/>
    <property type="match status" value="3"/>
</dbReference>
<dbReference type="CDD" id="cd12912">
    <property type="entry name" value="PDC2_MCP_like"/>
    <property type="match status" value="1"/>
</dbReference>
<evidence type="ECO:0000256" key="12">
    <source>
        <dbReference type="SAM" id="Phobius"/>
    </source>
</evidence>
<dbReference type="Pfam" id="PF02743">
    <property type="entry name" value="dCache_1"/>
    <property type="match status" value="1"/>
</dbReference>
<keyword evidence="3" id="KW-0488">Methylation</keyword>
<evidence type="ECO:0000259" key="15">
    <source>
        <dbReference type="PROSITE" id="PS50885"/>
    </source>
</evidence>
<dbReference type="PANTHER" id="PTHR32089">
    <property type="entry name" value="METHYL-ACCEPTING CHEMOTAXIS PROTEIN MCPB"/>
    <property type="match status" value="1"/>
</dbReference>
<dbReference type="GO" id="GO:0006935">
    <property type="term" value="P:chemotaxis"/>
    <property type="evidence" value="ECO:0007669"/>
    <property type="project" value="UniProtKB-KW"/>
</dbReference>
<dbReference type="EMBL" id="BDUF01000053">
    <property type="protein sequence ID" value="GAX90274.1"/>
    <property type="molecule type" value="Genomic_DNA"/>
</dbReference>
<organism evidence="16 17">
    <name type="scientific">Effusibacillus lacus</name>
    <dbReference type="NCBI Taxonomy" id="1348429"/>
    <lineage>
        <taxon>Bacteria</taxon>
        <taxon>Bacillati</taxon>
        <taxon>Bacillota</taxon>
        <taxon>Bacilli</taxon>
        <taxon>Bacillales</taxon>
        <taxon>Alicyclobacillaceae</taxon>
        <taxon>Effusibacillus</taxon>
    </lineage>
</organism>
<dbReference type="PROSITE" id="PS50111">
    <property type="entry name" value="CHEMOTAXIS_TRANSDUC_2"/>
    <property type="match status" value="1"/>
</dbReference>
<dbReference type="CDD" id="cd18773">
    <property type="entry name" value="PDC1_HK_sensor"/>
    <property type="match status" value="1"/>
</dbReference>
<feature type="domain" description="Methyl-accepting transducer" evidence="14">
    <location>
        <begin position="363"/>
        <end position="599"/>
    </location>
</feature>
<dbReference type="InterPro" id="IPR003660">
    <property type="entry name" value="HAMP_dom"/>
</dbReference>
<evidence type="ECO:0000256" key="1">
    <source>
        <dbReference type="ARBA" id="ARBA00004651"/>
    </source>
</evidence>
<feature type="coiled-coil region" evidence="11">
    <location>
        <begin position="606"/>
        <end position="643"/>
    </location>
</feature>
<comment type="caution">
    <text evidence="16">The sequence shown here is derived from an EMBL/GenBank/DDBJ whole genome shotgun (WGS) entry which is preliminary data.</text>
</comment>
<dbReference type="Gene3D" id="1.10.287.950">
    <property type="entry name" value="Methyl-accepting chemotaxis protein"/>
    <property type="match status" value="1"/>
</dbReference>
<evidence type="ECO:0000313" key="16">
    <source>
        <dbReference type="EMBL" id="GAX90274.1"/>
    </source>
</evidence>
<evidence type="ECO:0000256" key="3">
    <source>
        <dbReference type="ARBA" id="ARBA00022481"/>
    </source>
</evidence>
<evidence type="ECO:0000256" key="5">
    <source>
        <dbReference type="ARBA" id="ARBA00022692"/>
    </source>
</evidence>
<feature type="domain" description="HAMP" evidence="15">
    <location>
        <begin position="292"/>
        <end position="344"/>
    </location>
</feature>
<gene>
    <name evidence="16" type="ORF">EFBL_1900</name>
</gene>
<feature type="chain" id="PRO_5013353373" evidence="13">
    <location>
        <begin position="28"/>
        <end position="649"/>
    </location>
</feature>
<accession>A0A292YPF9</accession>
<dbReference type="Pfam" id="PF00672">
    <property type="entry name" value="HAMP"/>
    <property type="match status" value="1"/>
</dbReference>
<dbReference type="PANTHER" id="PTHR32089:SF114">
    <property type="entry name" value="METHYL-ACCEPTING CHEMOTAXIS PROTEIN MCPB"/>
    <property type="match status" value="1"/>
</dbReference>
<keyword evidence="8 10" id="KW-0807">Transducer</keyword>
<dbReference type="SUPFAM" id="SSF103190">
    <property type="entry name" value="Sensory domain-like"/>
    <property type="match status" value="1"/>
</dbReference>
<dbReference type="InterPro" id="IPR033479">
    <property type="entry name" value="dCache_1"/>
</dbReference>
<dbReference type="PROSITE" id="PS50885">
    <property type="entry name" value="HAMP"/>
    <property type="match status" value="1"/>
</dbReference>
<proteinExistence type="inferred from homology"/>
<keyword evidence="7 12" id="KW-0472">Membrane</keyword>
<evidence type="ECO:0000259" key="14">
    <source>
        <dbReference type="PROSITE" id="PS50111"/>
    </source>
</evidence>
<dbReference type="GO" id="GO:0005886">
    <property type="term" value="C:plasma membrane"/>
    <property type="evidence" value="ECO:0007669"/>
    <property type="project" value="UniProtKB-SubCell"/>
</dbReference>
<feature type="transmembrane region" description="Helical" evidence="12">
    <location>
        <begin position="268"/>
        <end position="291"/>
    </location>
</feature>
<protein>
    <submittedName>
        <fullName evidence="16">Chemotaxis protein</fullName>
    </submittedName>
</protein>
<comment type="similarity">
    <text evidence="9">Belongs to the methyl-accepting chemotaxis (MCP) protein family.</text>
</comment>
<reference evidence="17" key="1">
    <citation type="submission" date="2017-07" db="EMBL/GenBank/DDBJ databases">
        <title>Draft genome sequence of Effusibacillus lacus strain skLN1.</title>
        <authorList>
            <person name="Watanabe M."/>
            <person name="Kojima H."/>
            <person name="Fukui M."/>
        </authorList>
    </citation>
    <scope>NUCLEOTIDE SEQUENCE [LARGE SCALE GENOMIC DNA]</scope>
    <source>
        <strain evidence="17">skLN1</strain>
    </source>
</reference>